<dbReference type="AlphaFoldDB" id="A0A517RMP4"/>
<dbReference type="Pfam" id="PF19994">
    <property type="entry name" value="GASH"/>
    <property type="match status" value="1"/>
</dbReference>
<keyword evidence="3" id="KW-1185">Reference proteome</keyword>
<sequence length="372" mass="42102">MDIHFADWLRLADIEDCQGDGDRLQLRWSGLENSIQDISSDQILNLALLFYRLPIDDEVADEFAGFFKDEDNTFPMIDNRLYLSCLAGAALGEVIQSQPETTEARLSALAVICPNCMGKNNISAIEEIVRRSWNALHSESASLRDLTKHSLNRSSVPNISTSLNSIKENFEVQTQLPQAYAPLDKILNGLAKSIKQTNQNNKYLNSQLELFREESDILWWLTTAVSKKLSVVFEDLNWPATTVILGVELAEMVRRFPGPLSYKELLARAIQLSGKEENEMIKISSVVSKLEKEFSSELESLYSENPALSLCPLIKSLVRSRGAKRQAEWLQPLKQEFSISNTTQFNCVDFAMQIYLETLLLRQFNAIQIEGE</sequence>
<dbReference type="KEGG" id="gaz:Pan241w_52670"/>
<evidence type="ECO:0000313" key="2">
    <source>
        <dbReference type="EMBL" id="QDT45148.1"/>
    </source>
</evidence>
<evidence type="ECO:0000259" key="1">
    <source>
        <dbReference type="Pfam" id="PF19994"/>
    </source>
</evidence>
<reference evidence="2 3" key="1">
    <citation type="submission" date="2019-02" db="EMBL/GenBank/DDBJ databases">
        <title>Deep-cultivation of Planctomycetes and their phenomic and genomic characterization uncovers novel biology.</title>
        <authorList>
            <person name="Wiegand S."/>
            <person name="Jogler M."/>
            <person name="Boedeker C."/>
            <person name="Pinto D."/>
            <person name="Vollmers J."/>
            <person name="Rivas-Marin E."/>
            <person name="Kohn T."/>
            <person name="Peeters S.H."/>
            <person name="Heuer A."/>
            <person name="Rast P."/>
            <person name="Oberbeckmann S."/>
            <person name="Bunk B."/>
            <person name="Jeske O."/>
            <person name="Meyerdierks A."/>
            <person name="Storesund J.E."/>
            <person name="Kallscheuer N."/>
            <person name="Luecker S."/>
            <person name="Lage O.M."/>
            <person name="Pohl T."/>
            <person name="Merkel B.J."/>
            <person name="Hornburger P."/>
            <person name="Mueller R.-W."/>
            <person name="Bruemmer F."/>
            <person name="Labrenz M."/>
            <person name="Spormann A.M."/>
            <person name="Op den Camp H."/>
            <person name="Overmann J."/>
            <person name="Amann R."/>
            <person name="Jetten M.S.M."/>
            <person name="Mascher T."/>
            <person name="Medema M.H."/>
            <person name="Devos D.P."/>
            <person name="Kaster A.-K."/>
            <person name="Ovreas L."/>
            <person name="Rohde M."/>
            <person name="Galperin M.Y."/>
            <person name="Jogler C."/>
        </authorList>
    </citation>
    <scope>NUCLEOTIDE SEQUENCE [LARGE SCALE GENOMIC DNA]</scope>
    <source>
        <strain evidence="2 3">Pan241w</strain>
    </source>
</reference>
<protein>
    <recommendedName>
        <fullName evidence="1">GTPase-associated system helical domain-containing protein</fullName>
    </recommendedName>
</protein>
<dbReference type="EMBL" id="CP036269">
    <property type="protein sequence ID" value="QDT45148.1"/>
    <property type="molecule type" value="Genomic_DNA"/>
</dbReference>
<gene>
    <name evidence="2" type="ORF">Pan241w_52670</name>
</gene>
<organism evidence="2 3">
    <name type="scientific">Gimesia alba</name>
    <dbReference type="NCBI Taxonomy" id="2527973"/>
    <lineage>
        <taxon>Bacteria</taxon>
        <taxon>Pseudomonadati</taxon>
        <taxon>Planctomycetota</taxon>
        <taxon>Planctomycetia</taxon>
        <taxon>Planctomycetales</taxon>
        <taxon>Planctomycetaceae</taxon>
        <taxon>Gimesia</taxon>
    </lineage>
</organism>
<name>A0A517RMP4_9PLAN</name>
<accession>A0A517RMP4</accession>
<dbReference type="OrthoDB" id="2081623at2"/>
<dbReference type="Proteomes" id="UP000317171">
    <property type="component" value="Chromosome"/>
</dbReference>
<dbReference type="InterPro" id="IPR045523">
    <property type="entry name" value="GASH"/>
</dbReference>
<feature type="domain" description="GTPase-associated system helical" evidence="1">
    <location>
        <begin position="22"/>
        <end position="362"/>
    </location>
</feature>
<proteinExistence type="predicted"/>
<evidence type="ECO:0000313" key="3">
    <source>
        <dbReference type="Proteomes" id="UP000317171"/>
    </source>
</evidence>
<dbReference type="RefSeq" id="WP_145221289.1">
    <property type="nucleotide sequence ID" value="NZ_CP036269.1"/>
</dbReference>